<proteinExistence type="predicted"/>
<gene>
    <name evidence="1" type="ORF">GMARGA_LOCUS34101</name>
</gene>
<keyword evidence="2" id="KW-1185">Reference proteome</keyword>
<evidence type="ECO:0000313" key="1">
    <source>
        <dbReference type="EMBL" id="CAG8838686.1"/>
    </source>
</evidence>
<reference evidence="1 2" key="1">
    <citation type="submission" date="2021-06" db="EMBL/GenBank/DDBJ databases">
        <authorList>
            <person name="Kallberg Y."/>
            <person name="Tangrot J."/>
            <person name="Rosling A."/>
        </authorList>
    </citation>
    <scope>NUCLEOTIDE SEQUENCE [LARGE SCALE GENOMIC DNA]</scope>
    <source>
        <strain evidence="1 2">120-4 pot B 10/14</strain>
    </source>
</reference>
<name>A0ABN7WRJ7_GIGMA</name>
<accession>A0ABN7WRJ7</accession>
<protein>
    <submittedName>
        <fullName evidence="1">17172_t:CDS:1</fullName>
    </submittedName>
</protein>
<sequence length="42" mass="4946">LQDCSDNIYKLFGEELADIKHELNTTDFENFCDLLYNGVEIY</sequence>
<organism evidence="1 2">
    <name type="scientific">Gigaspora margarita</name>
    <dbReference type="NCBI Taxonomy" id="4874"/>
    <lineage>
        <taxon>Eukaryota</taxon>
        <taxon>Fungi</taxon>
        <taxon>Fungi incertae sedis</taxon>
        <taxon>Mucoromycota</taxon>
        <taxon>Glomeromycotina</taxon>
        <taxon>Glomeromycetes</taxon>
        <taxon>Diversisporales</taxon>
        <taxon>Gigasporaceae</taxon>
        <taxon>Gigaspora</taxon>
    </lineage>
</organism>
<dbReference type="Proteomes" id="UP000789901">
    <property type="component" value="Unassembled WGS sequence"/>
</dbReference>
<comment type="caution">
    <text evidence="1">The sequence shown here is derived from an EMBL/GenBank/DDBJ whole genome shotgun (WGS) entry which is preliminary data.</text>
</comment>
<dbReference type="EMBL" id="CAJVQB010058683">
    <property type="protein sequence ID" value="CAG8838686.1"/>
    <property type="molecule type" value="Genomic_DNA"/>
</dbReference>
<evidence type="ECO:0000313" key="2">
    <source>
        <dbReference type="Proteomes" id="UP000789901"/>
    </source>
</evidence>
<feature type="non-terminal residue" evidence="1">
    <location>
        <position position="1"/>
    </location>
</feature>